<evidence type="ECO:0000259" key="13">
    <source>
        <dbReference type="Pfam" id="PF05193"/>
    </source>
</evidence>
<gene>
    <name evidence="14" type="ORF">LTR84_011390</name>
</gene>
<evidence type="ECO:0000256" key="5">
    <source>
        <dbReference type="ARBA" id="ARBA00022946"/>
    </source>
</evidence>
<evidence type="ECO:0000256" key="6">
    <source>
        <dbReference type="ARBA" id="ARBA00022982"/>
    </source>
</evidence>
<reference evidence="14 15" key="1">
    <citation type="submission" date="2023-08" db="EMBL/GenBank/DDBJ databases">
        <title>Black Yeasts Isolated from many extreme environments.</title>
        <authorList>
            <person name="Coleine C."/>
            <person name="Stajich J.E."/>
            <person name="Selbmann L."/>
        </authorList>
    </citation>
    <scope>NUCLEOTIDE SEQUENCE [LARGE SCALE GENOMIC DNA]</scope>
    <source>
        <strain evidence="14 15">CCFEE 5792</strain>
    </source>
</reference>
<evidence type="ECO:0000259" key="12">
    <source>
        <dbReference type="Pfam" id="PF00675"/>
    </source>
</evidence>
<organism evidence="14 15">
    <name type="scientific">Exophiala bonariae</name>
    <dbReference type="NCBI Taxonomy" id="1690606"/>
    <lineage>
        <taxon>Eukaryota</taxon>
        <taxon>Fungi</taxon>
        <taxon>Dikarya</taxon>
        <taxon>Ascomycota</taxon>
        <taxon>Pezizomycotina</taxon>
        <taxon>Eurotiomycetes</taxon>
        <taxon>Chaetothyriomycetidae</taxon>
        <taxon>Chaetothyriales</taxon>
        <taxon>Herpotrichiellaceae</taxon>
        <taxon>Exophiala</taxon>
    </lineage>
</organism>
<dbReference type="InterPro" id="IPR050361">
    <property type="entry name" value="MPP/UQCRC_Complex"/>
</dbReference>
<evidence type="ECO:0000256" key="1">
    <source>
        <dbReference type="ARBA" id="ARBA00004443"/>
    </source>
</evidence>
<evidence type="ECO:0000256" key="3">
    <source>
        <dbReference type="ARBA" id="ARBA00022660"/>
    </source>
</evidence>
<dbReference type="Proteomes" id="UP001358417">
    <property type="component" value="Unassembled WGS sequence"/>
</dbReference>
<dbReference type="PANTHER" id="PTHR11851:SF209">
    <property type="entry name" value="CYTOCHROME B-C1 COMPLEX SUBUNIT 2, MITOCHONDRIAL"/>
    <property type="match status" value="1"/>
</dbReference>
<protein>
    <recommendedName>
        <fullName evidence="10">Cytochrome b-c1 complex subunit 2, mitochondrial</fullName>
    </recommendedName>
    <alternativeName>
        <fullName evidence="11">Core protein II</fullName>
    </alternativeName>
</protein>
<keyword evidence="8" id="KW-0472">Membrane</keyword>
<keyword evidence="7" id="KW-0496">Mitochondrion</keyword>
<evidence type="ECO:0000256" key="4">
    <source>
        <dbReference type="ARBA" id="ARBA00022792"/>
    </source>
</evidence>
<evidence type="ECO:0000313" key="15">
    <source>
        <dbReference type="Proteomes" id="UP001358417"/>
    </source>
</evidence>
<dbReference type="Pfam" id="PF00675">
    <property type="entry name" value="Peptidase_M16"/>
    <property type="match status" value="1"/>
</dbReference>
<name>A0AAV9MS21_9EURO</name>
<dbReference type="FunFam" id="3.30.830.10:FF:000039">
    <property type="entry name" value="Ubiquinol-cytochrome c reductase core subunit 2"/>
    <property type="match status" value="1"/>
</dbReference>
<keyword evidence="6" id="KW-0249">Electron transport</keyword>
<dbReference type="GeneID" id="89979543"/>
<comment type="subcellular location">
    <subcellularLocation>
        <location evidence="1">Mitochondrion inner membrane</location>
        <topology evidence="1">Peripheral membrane protein</topology>
        <orientation evidence="1">Matrix side</orientation>
    </subcellularLocation>
</comment>
<dbReference type="EMBL" id="JAVRRD010000056">
    <property type="protein sequence ID" value="KAK5043583.1"/>
    <property type="molecule type" value="Genomic_DNA"/>
</dbReference>
<evidence type="ECO:0000256" key="7">
    <source>
        <dbReference type="ARBA" id="ARBA00023128"/>
    </source>
</evidence>
<dbReference type="GO" id="GO:0046872">
    <property type="term" value="F:metal ion binding"/>
    <property type="evidence" value="ECO:0007669"/>
    <property type="project" value="InterPro"/>
</dbReference>
<dbReference type="AlphaFoldDB" id="A0AAV9MS21"/>
<keyword evidence="2" id="KW-0813">Transport</keyword>
<keyword evidence="4" id="KW-0999">Mitochondrion inner membrane</keyword>
<dbReference type="Pfam" id="PF05193">
    <property type="entry name" value="Peptidase_M16_C"/>
    <property type="match status" value="1"/>
</dbReference>
<dbReference type="InterPro" id="IPR011249">
    <property type="entry name" value="Metalloenz_LuxS/M16"/>
</dbReference>
<accession>A0AAV9MS21</accession>
<evidence type="ECO:0000256" key="8">
    <source>
        <dbReference type="ARBA" id="ARBA00023136"/>
    </source>
</evidence>
<dbReference type="SUPFAM" id="SSF63411">
    <property type="entry name" value="LuxS/MPP-like metallohydrolase"/>
    <property type="match status" value="2"/>
</dbReference>
<sequence length="457" mass="47992">MASPASLGSRALRASHRLSQSAIQTRGLAAAASGSFQYETGDASGVKYASRDLPGATTTLTVVAKAGTRYQPLPGYSDALEKFAFKSTAKRSALRITREAELLGGELSAYHSRENLVLRARFLREDLPYFTELLGEVITKTRYTTHELNEEVVHVIKLAQKGLLANPLSLAINSVHATAFHRGLGEPLTATSSVPLKYLDAPGIADFSDSAFSKSNIAVVANGASSSEFSKWVGEFFTDVKESGSKLSSPTSKYFGGEERIAHGSGNTVILAFPGSSSFTSGSSYKPEISVLAALLGGKSSIKWSPGFSLLSKAAAPYQFAHVSTQHAPYSDAGLLYITITGNASHVGKASKSVVDTLKKVAAGDVAEEDIKKAVAQAKFQALEAGQQIDTGLEATGSGLISGGKAFQSDEIATSIEKVSTDKIKAAAKSLLESKASVSTVGDLFALPWAEDLGLKV</sequence>
<comment type="similarity">
    <text evidence="9">Belongs to the peptidase M16 family. UQCRC2/QCR2 subfamily.</text>
</comment>
<dbReference type="FunFam" id="3.30.830.10:FF:000021">
    <property type="entry name" value="Cytochrome b-c1 complex subunit 2"/>
    <property type="match status" value="1"/>
</dbReference>
<feature type="domain" description="Peptidase M16 N-terminal" evidence="12">
    <location>
        <begin position="52"/>
        <end position="191"/>
    </location>
</feature>
<keyword evidence="5" id="KW-0809">Transit peptide</keyword>
<evidence type="ECO:0000256" key="10">
    <source>
        <dbReference type="ARBA" id="ARBA00040751"/>
    </source>
</evidence>
<evidence type="ECO:0000256" key="9">
    <source>
        <dbReference type="ARBA" id="ARBA00038146"/>
    </source>
</evidence>
<feature type="domain" description="Peptidase M16 C-terminal" evidence="13">
    <location>
        <begin position="205"/>
        <end position="377"/>
    </location>
</feature>
<evidence type="ECO:0000313" key="14">
    <source>
        <dbReference type="EMBL" id="KAK5043583.1"/>
    </source>
</evidence>
<proteinExistence type="inferred from homology"/>
<dbReference type="RefSeq" id="XP_064699968.1">
    <property type="nucleotide sequence ID" value="XM_064854922.1"/>
</dbReference>
<comment type="caution">
    <text evidence="14">The sequence shown here is derived from an EMBL/GenBank/DDBJ whole genome shotgun (WGS) entry which is preliminary data.</text>
</comment>
<evidence type="ECO:0000256" key="11">
    <source>
        <dbReference type="ARBA" id="ARBA00041372"/>
    </source>
</evidence>
<dbReference type="InterPro" id="IPR011765">
    <property type="entry name" value="Pept_M16_N"/>
</dbReference>
<dbReference type="PANTHER" id="PTHR11851">
    <property type="entry name" value="METALLOPROTEASE"/>
    <property type="match status" value="1"/>
</dbReference>
<dbReference type="InterPro" id="IPR007863">
    <property type="entry name" value="Peptidase_M16_C"/>
</dbReference>
<dbReference type="GO" id="GO:0005743">
    <property type="term" value="C:mitochondrial inner membrane"/>
    <property type="evidence" value="ECO:0007669"/>
    <property type="project" value="UniProtKB-SubCell"/>
</dbReference>
<keyword evidence="15" id="KW-1185">Reference proteome</keyword>
<dbReference type="Gene3D" id="3.30.830.10">
    <property type="entry name" value="Metalloenzyme, LuxS/M16 peptidase-like"/>
    <property type="match status" value="2"/>
</dbReference>
<evidence type="ECO:0000256" key="2">
    <source>
        <dbReference type="ARBA" id="ARBA00022448"/>
    </source>
</evidence>
<keyword evidence="3" id="KW-0679">Respiratory chain</keyword>